<feature type="region of interest" description="Disordered" evidence="1">
    <location>
        <begin position="89"/>
        <end position="140"/>
    </location>
</feature>
<name>A0A7E4VRP5_PANRE</name>
<sequence>MSTPKAPRKRLSGVMNQEHTQKTGQIPYTLSGTANAVVEPSVEPQCPDARVAKKKKCMVLSSASLPAQQVPALIASLDEPITPHLARQMRKVTLDSTPSNKETSVSQLESHPTGNSGRNVCKAPSAAFQPAPQVSALVSS</sequence>
<evidence type="ECO:0000256" key="1">
    <source>
        <dbReference type="SAM" id="MobiDB-lite"/>
    </source>
</evidence>
<proteinExistence type="predicted"/>
<dbReference type="AlphaFoldDB" id="A0A7E4VRP5"/>
<accession>A0A7E4VRP5</accession>
<dbReference type="WBParaSite" id="Pan_g23751.t1">
    <property type="protein sequence ID" value="Pan_g23751.t1"/>
    <property type="gene ID" value="Pan_g23751"/>
</dbReference>
<feature type="compositionally biased region" description="Polar residues" evidence="1">
    <location>
        <begin position="94"/>
        <end position="118"/>
    </location>
</feature>
<evidence type="ECO:0000313" key="3">
    <source>
        <dbReference type="WBParaSite" id="Pan_g23751.t1"/>
    </source>
</evidence>
<feature type="region of interest" description="Disordered" evidence="1">
    <location>
        <begin position="1"/>
        <end position="23"/>
    </location>
</feature>
<reference evidence="2" key="1">
    <citation type="journal article" date="2013" name="Genetics">
        <title>The draft genome and transcriptome of Panagrellus redivivus are shaped by the harsh demands of a free-living lifestyle.</title>
        <authorList>
            <person name="Srinivasan J."/>
            <person name="Dillman A.R."/>
            <person name="Macchietto M.G."/>
            <person name="Heikkinen L."/>
            <person name="Lakso M."/>
            <person name="Fracchia K.M."/>
            <person name="Antoshechkin I."/>
            <person name="Mortazavi A."/>
            <person name="Wong G."/>
            <person name="Sternberg P.W."/>
        </authorList>
    </citation>
    <scope>NUCLEOTIDE SEQUENCE [LARGE SCALE GENOMIC DNA]</scope>
    <source>
        <strain evidence="2">MT8872</strain>
    </source>
</reference>
<reference evidence="3" key="2">
    <citation type="submission" date="2020-10" db="UniProtKB">
        <authorList>
            <consortium name="WormBaseParasite"/>
        </authorList>
    </citation>
    <scope>IDENTIFICATION</scope>
</reference>
<feature type="compositionally biased region" description="Basic residues" evidence="1">
    <location>
        <begin position="1"/>
        <end position="11"/>
    </location>
</feature>
<keyword evidence="2" id="KW-1185">Reference proteome</keyword>
<organism evidence="2 3">
    <name type="scientific">Panagrellus redivivus</name>
    <name type="common">Microworm</name>
    <dbReference type="NCBI Taxonomy" id="6233"/>
    <lineage>
        <taxon>Eukaryota</taxon>
        <taxon>Metazoa</taxon>
        <taxon>Ecdysozoa</taxon>
        <taxon>Nematoda</taxon>
        <taxon>Chromadorea</taxon>
        <taxon>Rhabditida</taxon>
        <taxon>Tylenchina</taxon>
        <taxon>Panagrolaimomorpha</taxon>
        <taxon>Panagrolaimoidea</taxon>
        <taxon>Panagrolaimidae</taxon>
        <taxon>Panagrellus</taxon>
    </lineage>
</organism>
<protein>
    <submittedName>
        <fullName evidence="3">BRCA2-interacting transcriptional repressor EMSY</fullName>
    </submittedName>
</protein>
<evidence type="ECO:0000313" key="2">
    <source>
        <dbReference type="Proteomes" id="UP000492821"/>
    </source>
</evidence>
<dbReference type="Proteomes" id="UP000492821">
    <property type="component" value="Unassembled WGS sequence"/>
</dbReference>
<feature type="compositionally biased region" description="Polar residues" evidence="1">
    <location>
        <begin position="14"/>
        <end position="23"/>
    </location>
</feature>